<protein>
    <submittedName>
        <fullName evidence="1">Uncharacterized protein</fullName>
    </submittedName>
</protein>
<dbReference type="EMBL" id="QUNI01000018">
    <property type="protein sequence ID" value="REG90831.1"/>
    <property type="molecule type" value="Genomic_DNA"/>
</dbReference>
<dbReference type="Proteomes" id="UP000257136">
    <property type="component" value="Unassembled WGS sequence"/>
</dbReference>
<reference evidence="1 2" key="1">
    <citation type="submission" date="2018-08" db="EMBL/GenBank/DDBJ databases">
        <title>Genomic Encyclopedia of Archaeal and Bacterial Type Strains, Phase II (KMG-II): from individual species to whole genera.</title>
        <authorList>
            <person name="Goeker M."/>
        </authorList>
    </citation>
    <scope>NUCLEOTIDE SEQUENCE [LARGE SCALE GENOMIC DNA]</scope>
    <source>
        <strain evidence="1 2">DSM 100880</strain>
    </source>
</reference>
<accession>A0A3E0DXZ3</accession>
<evidence type="ECO:0000313" key="2">
    <source>
        <dbReference type="Proteomes" id="UP000257136"/>
    </source>
</evidence>
<evidence type="ECO:0000313" key="1">
    <source>
        <dbReference type="EMBL" id="REG90831.1"/>
    </source>
</evidence>
<comment type="caution">
    <text evidence="1">The sequence shown here is derived from an EMBL/GenBank/DDBJ whole genome shotgun (WGS) entry which is preliminary data.</text>
</comment>
<proteinExistence type="predicted"/>
<name>A0A3E0DXZ3_9FLAO</name>
<dbReference type="AlphaFoldDB" id="A0A3E0DXZ3"/>
<organism evidence="1 2">
    <name type="scientific">Flavobacterium aquicola</name>
    <dbReference type="NCBI Taxonomy" id="1682742"/>
    <lineage>
        <taxon>Bacteria</taxon>
        <taxon>Pseudomonadati</taxon>
        <taxon>Bacteroidota</taxon>
        <taxon>Flavobacteriia</taxon>
        <taxon>Flavobacteriales</taxon>
        <taxon>Flavobacteriaceae</taxon>
        <taxon>Flavobacterium</taxon>
    </lineage>
</organism>
<gene>
    <name evidence="1" type="ORF">C8P67_11843</name>
</gene>
<keyword evidence="2" id="KW-1185">Reference proteome</keyword>
<sequence>MTTVCQFVSCKEFPKTSSSYFKYYVNGKVYKENYGQCPPNYESKIGKYFILHYSNLDPEKITVDFSDEVTDTEKIFGAGFKTNE</sequence>